<evidence type="ECO:0000256" key="1">
    <source>
        <dbReference type="SAM" id="MobiDB-lite"/>
    </source>
</evidence>
<sequence length="330" mass="37085">MSVCACCRTTTRTAGQKRPENAIAQKDEGGKRKSGGRSTLPIRLYASDKNMTKERRRTENHTQQSPSWIGAPIRERSHVRVRRKKEKKKTKKQKANEGGESRLCFVFPWRPLSLSLSLSLLTPKGAGQLRSVSRNHWPPSYAVPFSCHSWYSQRPWRSSLPRRTTKLARTSWPLSSTAMDTSSPSWKRRMSSAEPLFSLSSEPEGAGAGAVAVSRRCIAAPFRLRLPRACEPSALRCGCRPMGMVVLRLEARRGAIPCWVGGRAGEAASVEGAVRCSFFFFFFSFCAPLSFPRHISLLTQKRRMGECSAYEKIKKKKKGLIRMRASWCSL</sequence>
<feature type="compositionally biased region" description="Basic and acidic residues" evidence="1">
    <location>
        <begin position="17"/>
        <end position="31"/>
    </location>
</feature>
<protein>
    <submittedName>
        <fullName evidence="2">Uncharacterized protein</fullName>
    </submittedName>
</protein>
<name>A0ABQ8GPX8_9PEZI</name>
<gene>
    <name evidence="2" type="ORF">B0J12DRAFT_230394</name>
</gene>
<proteinExistence type="predicted"/>
<feature type="compositionally biased region" description="Basic residues" evidence="1">
    <location>
        <begin position="79"/>
        <end position="93"/>
    </location>
</feature>
<dbReference type="Proteomes" id="UP000774617">
    <property type="component" value="Unassembled WGS sequence"/>
</dbReference>
<feature type="compositionally biased region" description="Basic and acidic residues" evidence="1">
    <location>
        <begin position="50"/>
        <end position="60"/>
    </location>
</feature>
<feature type="region of interest" description="Disordered" evidence="1">
    <location>
        <begin position="9"/>
        <end position="97"/>
    </location>
</feature>
<evidence type="ECO:0000313" key="3">
    <source>
        <dbReference type="Proteomes" id="UP000774617"/>
    </source>
</evidence>
<keyword evidence="3" id="KW-1185">Reference proteome</keyword>
<evidence type="ECO:0000313" key="2">
    <source>
        <dbReference type="EMBL" id="KAH7062216.1"/>
    </source>
</evidence>
<accession>A0ABQ8GPX8</accession>
<reference evidence="2 3" key="1">
    <citation type="journal article" date="2021" name="Nat. Commun.">
        <title>Genetic determinants of endophytism in the Arabidopsis root mycobiome.</title>
        <authorList>
            <person name="Mesny F."/>
            <person name="Miyauchi S."/>
            <person name="Thiergart T."/>
            <person name="Pickel B."/>
            <person name="Atanasova L."/>
            <person name="Karlsson M."/>
            <person name="Huettel B."/>
            <person name="Barry K.W."/>
            <person name="Haridas S."/>
            <person name="Chen C."/>
            <person name="Bauer D."/>
            <person name="Andreopoulos W."/>
            <person name="Pangilinan J."/>
            <person name="LaButti K."/>
            <person name="Riley R."/>
            <person name="Lipzen A."/>
            <person name="Clum A."/>
            <person name="Drula E."/>
            <person name="Henrissat B."/>
            <person name="Kohler A."/>
            <person name="Grigoriev I.V."/>
            <person name="Martin F.M."/>
            <person name="Hacquard S."/>
        </authorList>
    </citation>
    <scope>NUCLEOTIDE SEQUENCE [LARGE SCALE GENOMIC DNA]</scope>
    <source>
        <strain evidence="2 3">MPI-SDFR-AT-0080</strain>
    </source>
</reference>
<dbReference type="EMBL" id="JAGTJR010000003">
    <property type="protein sequence ID" value="KAH7062216.1"/>
    <property type="molecule type" value="Genomic_DNA"/>
</dbReference>
<comment type="caution">
    <text evidence="2">The sequence shown here is derived from an EMBL/GenBank/DDBJ whole genome shotgun (WGS) entry which is preliminary data.</text>
</comment>
<organism evidence="2 3">
    <name type="scientific">Macrophomina phaseolina</name>
    <dbReference type="NCBI Taxonomy" id="35725"/>
    <lineage>
        <taxon>Eukaryota</taxon>
        <taxon>Fungi</taxon>
        <taxon>Dikarya</taxon>
        <taxon>Ascomycota</taxon>
        <taxon>Pezizomycotina</taxon>
        <taxon>Dothideomycetes</taxon>
        <taxon>Dothideomycetes incertae sedis</taxon>
        <taxon>Botryosphaeriales</taxon>
        <taxon>Botryosphaeriaceae</taxon>
        <taxon>Macrophomina</taxon>
    </lineage>
</organism>